<evidence type="ECO:0000313" key="2">
    <source>
        <dbReference type="EMBL" id="SBW12922.1"/>
    </source>
</evidence>
<feature type="region of interest" description="Disordered" evidence="1">
    <location>
        <begin position="88"/>
        <end position="109"/>
    </location>
</feature>
<evidence type="ECO:0000256" key="1">
    <source>
        <dbReference type="SAM" id="MobiDB-lite"/>
    </source>
</evidence>
<sequence>MNAWMIGLSYAGGAVACSAWAREWARRKGLNARAWGAAGWAAGPFAVAAVGLARPHAALCPHCLQPMRFEQRWCPTCRAQDTFVPDLPGREAAPAGADLDYDGLEPAAA</sequence>
<dbReference type="EMBL" id="FLUO01000003">
    <property type="protein sequence ID" value="SBW12922.1"/>
    <property type="molecule type" value="Genomic_DNA"/>
</dbReference>
<reference evidence="2" key="1">
    <citation type="submission" date="2016-04" db="EMBL/GenBank/DDBJ databases">
        <authorList>
            <person name="Evans L.H."/>
            <person name="Alamgir A."/>
            <person name="Owens N."/>
            <person name="Weber N.D."/>
            <person name="Virtaneva K."/>
            <person name="Barbian K."/>
            <person name="Babar A."/>
            <person name="Rosenke K."/>
        </authorList>
    </citation>
    <scope>NUCLEOTIDE SEQUENCE</scope>
    <source>
        <strain evidence="2">86</strain>
    </source>
</reference>
<gene>
    <name evidence="2" type="ORF">KL86APRO_30413</name>
</gene>
<name>A0A212KMR5_9PROT</name>
<protein>
    <submittedName>
        <fullName evidence="2">Uncharacterized protein</fullName>
    </submittedName>
</protein>
<proteinExistence type="predicted"/>
<accession>A0A212KMR5</accession>
<dbReference type="AlphaFoldDB" id="A0A212KMR5"/>
<organism evidence="2">
    <name type="scientific">uncultured Alphaproteobacteria bacterium</name>
    <dbReference type="NCBI Taxonomy" id="91750"/>
    <lineage>
        <taxon>Bacteria</taxon>
        <taxon>Pseudomonadati</taxon>
        <taxon>Pseudomonadota</taxon>
        <taxon>Alphaproteobacteria</taxon>
        <taxon>environmental samples</taxon>
    </lineage>
</organism>